<evidence type="ECO:0000259" key="1">
    <source>
        <dbReference type="Pfam" id="PF13391"/>
    </source>
</evidence>
<gene>
    <name evidence="2" type="ORF">GLUCOINTEAF2_0203710</name>
</gene>
<proteinExistence type="predicted"/>
<dbReference type="EMBL" id="JUFX02000012">
    <property type="protein sequence ID" value="KPH88731.1"/>
    <property type="molecule type" value="Genomic_DNA"/>
</dbReference>
<dbReference type="OrthoDB" id="7181882at2"/>
<dbReference type="Proteomes" id="UP000031553">
    <property type="component" value="Unassembled WGS sequence"/>
</dbReference>
<dbReference type="Pfam" id="PF13391">
    <property type="entry name" value="HNH_2"/>
    <property type="match status" value="1"/>
</dbReference>
<organism evidence="2 3">
    <name type="scientific">Komagataeibacter intermedius AF2</name>
    <dbReference type="NCBI Taxonomy" id="1458464"/>
    <lineage>
        <taxon>Bacteria</taxon>
        <taxon>Pseudomonadati</taxon>
        <taxon>Pseudomonadota</taxon>
        <taxon>Alphaproteobacteria</taxon>
        <taxon>Acetobacterales</taxon>
        <taxon>Acetobacteraceae</taxon>
        <taxon>Komagataeibacter</taxon>
    </lineage>
</organism>
<dbReference type="RefSeq" id="WP_039734015.1">
    <property type="nucleotide sequence ID" value="NZ_JUFX02000012.1"/>
</dbReference>
<feature type="domain" description="HNH nuclease" evidence="1">
    <location>
        <begin position="196"/>
        <end position="249"/>
    </location>
</feature>
<name>A0A0N1FNK3_9PROT</name>
<dbReference type="AlphaFoldDB" id="A0A0N1FNK3"/>
<evidence type="ECO:0000313" key="2">
    <source>
        <dbReference type="EMBL" id="KPH88731.1"/>
    </source>
</evidence>
<protein>
    <recommendedName>
        <fullName evidence="1">HNH nuclease domain-containing protein</fullName>
    </recommendedName>
</protein>
<sequence>MNGVFDTRAGTTYDDEIVSKYHFPDRYLSAALDCLGSWILYREPRRNGGRSGYVAVAKVIAVEPDPARPGYSYARMEGYLEFDAVVPLEGPDGPFEERLRAVEPTRRGAALQGRSIRTISSADFGAIVRRGLDATLAPINARRLELDPIHVDQPTRNLLEAPPPDQARRIEQVLVNRRIRDAAFRRQVIDAYDGRCCVTGLRLINGGGKAEAQAAHIQAVADGGPDVVRNGIALSATVHWLFDRHLISLTDDLGLLVAHNRIPRELSSLFGRQMERIILPRDPAYHPHPVYVRRHRERFAG</sequence>
<reference evidence="2 3" key="1">
    <citation type="submission" date="2015-07" db="EMBL/GenBank/DDBJ databases">
        <title>Draft Genome Sequence of Komagataeibacter intermedius Strain AF2, Isolated from Kombucha Tea.</title>
        <authorList>
            <person name="Santos R.A."/>
            <person name="Berretta A.A."/>
            <person name="Barud H.S."/>
            <person name="Ribeiro S.J."/>
            <person name="Gonzalez-Garcia L.N."/>
            <person name="Zucchi T.D."/>
            <person name="Goldman G.H."/>
            <person name="Riano-Pachon D.M."/>
        </authorList>
    </citation>
    <scope>NUCLEOTIDE SEQUENCE [LARGE SCALE GENOMIC DNA]</scope>
    <source>
        <strain evidence="2 3">AF2</strain>
    </source>
</reference>
<dbReference type="InterPro" id="IPR003615">
    <property type="entry name" value="HNH_nuc"/>
</dbReference>
<evidence type="ECO:0000313" key="3">
    <source>
        <dbReference type="Proteomes" id="UP000031553"/>
    </source>
</evidence>
<comment type="caution">
    <text evidence="2">The sequence shown here is derived from an EMBL/GenBank/DDBJ whole genome shotgun (WGS) entry which is preliminary data.</text>
</comment>
<accession>A0A0N1FNK3</accession>